<dbReference type="InterPro" id="IPR005062">
    <property type="entry name" value="SAC3/GANP/THP3_conserved"/>
</dbReference>
<feature type="compositionally biased region" description="Low complexity" evidence="26">
    <location>
        <begin position="106"/>
        <end position="120"/>
    </location>
</feature>
<evidence type="ECO:0000256" key="20">
    <source>
        <dbReference type="ARBA" id="ARBA00023315"/>
    </source>
</evidence>
<evidence type="ECO:0000256" key="4">
    <source>
        <dbReference type="ARBA" id="ARBA00004642"/>
    </source>
</evidence>
<feature type="region of interest" description="Disordered" evidence="26">
    <location>
        <begin position="397"/>
        <end position="509"/>
    </location>
</feature>
<evidence type="ECO:0000256" key="16">
    <source>
        <dbReference type="ARBA" id="ARBA00023010"/>
    </source>
</evidence>
<evidence type="ECO:0000256" key="25">
    <source>
        <dbReference type="SAM" id="Coils"/>
    </source>
</evidence>
<dbReference type="GO" id="GO:0005654">
    <property type="term" value="C:nucleoplasm"/>
    <property type="evidence" value="ECO:0007669"/>
    <property type="project" value="UniProtKB-SubCell"/>
</dbReference>
<dbReference type="InterPro" id="IPR035979">
    <property type="entry name" value="RBD_domain_sf"/>
</dbReference>
<evidence type="ECO:0000313" key="28">
    <source>
        <dbReference type="Proteomes" id="UP000808372"/>
    </source>
</evidence>
<dbReference type="GO" id="GO:0003723">
    <property type="term" value="F:RNA binding"/>
    <property type="evidence" value="ECO:0007669"/>
    <property type="project" value="InterPro"/>
</dbReference>
<dbReference type="EC" id="2.3.1.48" evidence="5"/>
<comment type="subcellular location">
    <subcellularLocation>
        <location evidence="1">Chromosome</location>
    </subcellularLocation>
    <subcellularLocation>
        <location evidence="2">Cytoplasm</location>
    </subcellularLocation>
    <subcellularLocation>
        <location evidence="3">Nucleus</location>
        <location evidence="3">Nuclear pore complex</location>
    </subcellularLocation>
    <subcellularLocation>
        <location evidence="4">Nucleus</location>
        <location evidence="4">Nucleoplasm</location>
    </subcellularLocation>
</comment>
<dbReference type="RefSeq" id="XP_038870958.1">
    <property type="nucleotide sequence ID" value="XM_039015030.1"/>
</dbReference>
<dbReference type="Gene3D" id="1.25.40.990">
    <property type="match status" value="1"/>
</dbReference>
<sequence>MNPNSLFGRQQGGAFQAPSNTNKTGGVFQAFRQEGSTNPPQNVAFRQTATFGQPSAFSQPSVFGQSPAFGQTPSLGQDSVFGQSGGLGQASGQTSTFSSISQPPAFGQSSLGQGSSGFSGAPPPSYGQATGQIQSSGFGQMPAFGQSSAFGQPPAYGQQQAPAFGLSSGISQASSGPTTTTTAGSAQPLSFGQLPFGQPPPSATTTSFATAQSVVQSGGFSTSEFSFKPSNEVLFKPIFSASPEPANPQPTAAPEQPFGGATTTQPSFSTKDSSGPASSGFSLLTGAKSGTLGFSFSQPAVAPSISASIATTSLAQKDPLSIGSGRSLQFTFSQPSALSSTNSSSSTATPQPAPVPSSPSSFSFSTKVLQSQPAPPMSLFGGVSFGQTSTFGDLKTEAQAEEKVGDEESTREVTVFGRLGKGTKRKEEPVSPKPAPRKPAQSEDAQAEARADLPRHPSKRPLLRSSRGPGSGLFSRAMSGIMKSTANSVRRDPVKEEQQPPGWGEGERADTQAPISLRPATPPSAQAPTTEVLEKAEVTGSVEAPDPDAETKTPARRRQRGESTDSLGGMSPNDATILQCKSIPLSLNKKNVIEKHFGRFGKVCRVYCRPHKNLAIVHFHDHASAAKAKKKGKMLHRQEMVIFWQRKKHSPGKKGDRAPEGEEEERDRDNQVSDTSLGGFQSSSPLRKPLPRAPALSSTVNVSRSSPVTKPSIAKSLQFESEPQQDSSSEGQSSERPVPSSLLHLIGQLAETAEEKYRFLEQRDKILRAGRPKRTDLELSFFVGTCPDMCPEKERYMRETRNQLSCFEVVPDTERVDHVAAIKEYSRSSADQEEPLPYELRPLPVLSMTMDYLVTQIMDQGHDNYRDWYDFVWNRTRGIRKDITQQHLCDPLTVSLIEKCTRFHVHCAHHLCKEHMMTFDAKINNENMTKCLQSLKEMYQDLSTRGVYCPQEAEFRQYNVLLKLDVGDVLREVQQFRDEVRNSPEVKFAVQAFAALNSNNFVRFFKLVKSASYLAGCLLHRYFNQVRGKALSTLNNAHTVGFQRSTYFPLEDLVRMLMFKDAAEATDFIQQFGLNVSGDLVELSRTAWQEPDLNLPQVKSDVIMAKRAVLIGEVVNGGPLPNPPQHAPVCSFDAHNKYWGEGPLAEPTFAAVFRSSPVAVTMPAFTLQKPEVKAQPEVELQPQNKPVRLLAEPRLFGDLPPPYPGLATATEPAQQLQGTDETGEPEPAQPTVQVHPAADLQQQLFQPIDVAQTQPVRPPSPPPKPEPIYSDEDILAELECVVEEVLEAVVQELASAGADYAAAALGASSGHMEAVVSEVVEQMLREVSTAEVQAERERLAEEKRRIEEARRKQEHEVFLAQFSDSLCSEISQEVLTECIQETAASEIQLATEEEAACVARCSEEVCSFLVEETLDKEIFLMVEDILEAELQRIQKYIKRWRDVVAVRRQLKRQMRGFPAAPCCVDPRYKLKALAPSAPSQPSMDCLARGMVNLGNAGYMALSSTRLLKMRQEAIHQMRVHFYYQQLLNESVWTPLDMPTLVVENVPNPPDRIFWKATLLLPSDHESVASIADRILTDWLETKFGVGESANTEKEQEGTLRTLCITNGLREAGEKTHKIHISIKASRGPLSEEGLSNLEEDQALQGTGALLMLLPAPSPGSEDQDVPMLSALLQLKQLQQANIWDCPLPLAILVPGPHNTQKLEEDLMLETLVEDGLISEHVFVHIPETTSDLQGSEQVSQAVRWLLARAPAPSLLSSQTLVHFVEAGLGREFSSRLYSHRQDRAGAGLSRQNPAPVIKLYNAVLAFLADLVSSQYLSSLSWPPGEFALPETRDLVPHLGWNSPQHLAWLRTAVVSLQIPSWDMPANTASWPQLCSAIFQYAGQIPTSRHSQPLLMSRLENLLERVRCSTAGAQDHWEEKGPSFQQVPWDEVVALCIDHKLKDWQPPDSPVCDDAVTEDGEVLVYFPKEGLKGFQPPAEWTEAVSLTHREKQQETQGASPGGLAALPPFFRASPGGLAALPPLRQKLFRSLVDRPDRFAPCHTLDITHTPSPRDLLPHKVLHGLQEERTHSQRCEEQLQRWLEVEPLDSLSMPLFMPSSLLSTANIMTPIRTSGGVSTATQEAESEDPLEKAERDWLKGAPVSMAQRLKELNRLLLASREEELACGLKLNSLLNIVED</sequence>
<feature type="compositionally biased region" description="Polar residues" evidence="26">
    <location>
        <begin position="672"/>
        <end position="681"/>
    </location>
</feature>
<evidence type="ECO:0000256" key="12">
    <source>
        <dbReference type="ARBA" id="ARBA00022816"/>
    </source>
</evidence>
<evidence type="ECO:0000256" key="14">
    <source>
        <dbReference type="ARBA" id="ARBA00022927"/>
    </source>
</evidence>
<evidence type="ECO:0000256" key="5">
    <source>
        <dbReference type="ARBA" id="ARBA00013184"/>
    </source>
</evidence>
<keyword evidence="17 25" id="KW-0175">Coiled coil</keyword>
<feature type="region of interest" description="Disordered" evidence="26">
    <location>
        <begin position="1200"/>
        <end position="1234"/>
    </location>
</feature>
<keyword evidence="20" id="KW-0012">Acyltransferase</keyword>
<evidence type="ECO:0000256" key="6">
    <source>
        <dbReference type="ARBA" id="ARBA00022448"/>
    </source>
</evidence>
<dbReference type="InterPro" id="IPR012677">
    <property type="entry name" value="Nucleotide-bd_a/b_plait_sf"/>
</dbReference>
<dbReference type="GO" id="GO:0015031">
    <property type="term" value="P:protein transport"/>
    <property type="evidence" value="ECO:0007669"/>
    <property type="project" value="UniProtKB-KW"/>
</dbReference>
<dbReference type="GO" id="GO:0005643">
    <property type="term" value="C:nuclear pore"/>
    <property type="evidence" value="ECO:0007669"/>
    <property type="project" value="UniProtKB-SubCell"/>
</dbReference>
<feature type="compositionally biased region" description="Low complexity" evidence="26">
    <location>
        <begin position="682"/>
        <end position="697"/>
    </location>
</feature>
<keyword evidence="14" id="KW-0653">Protein transport</keyword>
<dbReference type="SUPFAM" id="SSF54928">
    <property type="entry name" value="RNA-binding domain, RBD"/>
    <property type="match status" value="1"/>
</dbReference>
<accession>A0A8U1F7N9</accession>
<dbReference type="InterPro" id="IPR000717">
    <property type="entry name" value="PCI_dom"/>
</dbReference>
<keyword evidence="16" id="KW-0811">Translocation</keyword>
<feature type="compositionally biased region" description="Polar residues" evidence="26">
    <location>
        <begin position="34"/>
        <end position="81"/>
    </location>
</feature>
<evidence type="ECO:0000256" key="11">
    <source>
        <dbReference type="ARBA" id="ARBA00022679"/>
    </source>
</evidence>
<evidence type="ECO:0000256" key="19">
    <source>
        <dbReference type="ARBA" id="ARBA00023242"/>
    </source>
</evidence>
<dbReference type="GeneID" id="120064446"/>
<proteinExistence type="inferred from homology"/>
<evidence type="ECO:0000256" key="2">
    <source>
        <dbReference type="ARBA" id="ARBA00004496"/>
    </source>
</evidence>
<evidence type="ECO:0000256" key="24">
    <source>
        <dbReference type="ARBA" id="ARBA00069544"/>
    </source>
</evidence>
<dbReference type="Proteomes" id="UP000808372">
    <property type="component" value="Chromosome 19"/>
</dbReference>
<feature type="region of interest" description="Disordered" evidence="26">
    <location>
        <begin position="537"/>
        <end position="575"/>
    </location>
</feature>
<feature type="region of interest" description="Disordered" evidence="26">
    <location>
        <begin position="336"/>
        <end position="371"/>
    </location>
</feature>
<evidence type="ECO:0000256" key="10">
    <source>
        <dbReference type="ARBA" id="ARBA00022553"/>
    </source>
</evidence>
<feature type="compositionally biased region" description="Basic and acidic residues" evidence="26">
    <location>
        <begin position="397"/>
        <end position="411"/>
    </location>
</feature>
<dbReference type="PANTHER" id="PTHR12436">
    <property type="entry name" value="80 KDA MCM3-ASSOCIATED PROTEIN"/>
    <property type="match status" value="1"/>
</dbReference>
<comment type="catalytic activity">
    <reaction evidence="22">
        <text>L-lysyl-[histone] + acetyl-CoA = N(6)-acetyl-L-lysyl-[histone] + CoA + H(+)</text>
        <dbReference type="Rhea" id="RHEA:21992"/>
        <dbReference type="Rhea" id="RHEA-COMP:9845"/>
        <dbReference type="Rhea" id="RHEA-COMP:11338"/>
        <dbReference type="ChEBI" id="CHEBI:15378"/>
        <dbReference type="ChEBI" id="CHEBI:29969"/>
        <dbReference type="ChEBI" id="CHEBI:57287"/>
        <dbReference type="ChEBI" id="CHEBI:57288"/>
        <dbReference type="ChEBI" id="CHEBI:61930"/>
        <dbReference type="EC" id="2.3.1.48"/>
    </reaction>
    <physiologicalReaction direction="left-to-right" evidence="22">
        <dbReference type="Rhea" id="RHEA:21993"/>
    </physiologicalReaction>
</comment>
<evidence type="ECO:0000256" key="9">
    <source>
        <dbReference type="ARBA" id="ARBA00022490"/>
    </source>
</evidence>
<evidence type="ECO:0000313" key="30">
    <source>
        <dbReference type="RefSeq" id="XP_038870958.1"/>
    </source>
</evidence>
<dbReference type="GO" id="GO:0005694">
    <property type="term" value="C:chromosome"/>
    <property type="evidence" value="ECO:0007669"/>
    <property type="project" value="UniProtKB-SubCell"/>
</dbReference>
<feature type="compositionally biased region" description="Low complexity" evidence="26">
    <location>
        <begin position="149"/>
        <end position="188"/>
    </location>
</feature>
<feature type="coiled-coil region" evidence="25">
    <location>
        <begin position="1325"/>
        <end position="1356"/>
    </location>
</feature>
<feature type="compositionally biased region" description="Polar residues" evidence="26">
    <location>
        <begin position="698"/>
        <end position="709"/>
    </location>
</feature>
<evidence type="ECO:0000256" key="23">
    <source>
        <dbReference type="ARBA" id="ARBA00055631"/>
    </source>
</evidence>
<evidence type="ECO:0000256" key="26">
    <source>
        <dbReference type="SAM" id="MobiDB-lite"/>
    </source>
</evidence>
<evidence type="ECO:0000313" key="29">
    <source>
        <dbReference type="RefSeq" id="XP_038870957.1"/>
    </source>
</evidence>
<evidence type="ECO:0000256" key="7">
    <source>
        <dbReference type="ARBA" id="ARBA00022454"/>
    </source>
</evidence>
<dbReference type="SMART" id="SM00360">
    <property type="entry name" value="RRM"/>
    <property type="match status" value="1"/>
</dbReference>
<dbReference type="Pfam" id="PF00076">
    <property type="entry name" value="RRM_1"/>
    <property type="match status" value="1"/>
</dbReference>
<reference evidence="29 30" key="1">
    <citation type="submission" date="2025-04" db="UniProtKB">
        <authorList>
            <consortium name="RefSeq"/>
        </authorList>
    </citation>
    <scope>IDENTIFICATION</scope>
    <source>
        <tissue evidence="29 30">White muscle</tissue>
    </source>
</reference>
<evidence type="ECO:0000256" key="17">
    <source>
        <dbReference type="ARBA" id="ARBA00023054"/>
    </source>
</evidence>
<dbReference type="InterPro" id="IPR031907">
    <property type="entry name" value="MCM3AP_GANP"/>
</dbReference>
<evidence type="ECO:0000256" key="8">
    <source>
        <dbReference type="ARBA" id="ARBA00022481"/>
    </source>
</evidence>
<dbReference type="Pfam" id="PF16769">
    <property type="entry name" value="MCM3AP_GANP"/>
    <property type="match status" value="1"/>
</dbReference>
<evidence type="ECO:0000256" key="1">
    <source>
        <dbReference type="ARBA" id="ARBA00004286"/>
    </source>
</evidence>
<dbReference type="InterPro" id="IPR000504">
    <property type="entry name" value="RRM_dom"/>
</dbReference>
<feature type="compositionally biased region" description="Low complexity" evidence="26">
    <location>
        <begin position="718"/>
        <end position="735"/>
    </location>
</feature>
<keyword evidence="11" id="KW-0808">Transferase</keyword>
<keyword evidence="6" id="KW-0813">Transport</keyword>
<evidence type="ECO:0000256" key="3">
    <source>
        <dbReference type="ARBA" id="ARBA00004567"/>
    </source>
</evidence>
<dbReference type="Pfam" id="PF03399">
    <property type="entry name" value="SAC3_GANP"/>
    <property type="match status" value="1"/>
</dbReference>
<evidence type="ECO:0000256" key="18">
    <source>
        <dbReference type="ARBA" id="ARBA00023132"/>
    </source>
</evidence>
<dbReference type="InterPro" id="IPR045107">
    <property type="entry name" value="SAC3/GANP/THP3"/>
</dbReference>
<comment type="function">
    <text evidence="23">As a component of the TREX-2 complex, involved in the export of mRNAs to the cytoplasm through the nuclear pores. Through the acetylation of histones, affects the assembly of nucleosomes at immunoglobulin variable region genes and promotes the recruitment and positioning of transcription complex to favor DNA cytosine deaminase AICDA/AID targeting, hence promoting somatic hypermutations.</text>
</comment>
<evidence type="ECO:0000259" key="27">
    <source>
        <dbReference type="PROSITE" id="PS50250"/>
    </source>
</evidence>
<dbReference type="FunFam" id="1.25.40.990:FF:000003">
    <property type="entry name" value="germinal-center associated nuclear protein isoform X2"/>
    <property type="match status" value="1"/>
</dbReference>
<keyword evidence="18" id="KW-0906">Nuclear pore complex</keyword>
<dbReference type="GO" id="GO:0006406">
    <property type="term" value="P:mRNA export from nucleus"/>
    <property type="evidence" value="ECO:0007669"/>
    <property type="project" value="TreeGrafter"/>
</dbReference>
<protein>
    <recommendedName>
        <fullName evidence="24">Germinal-center associated nuclear protein</fullName>
        <ecNumber evidence="5">2.3.1.48</ecNumber>
    </recommendedName>
</protein>
<feature type="region of interest" description="Disordered" evidence="26">
    <location>
        <begin position="1"/>
        <end position="208"/>
    </location>
</feature>
<feature type="compositionally biased region" description="Polar residues" evidence="26">
    <location>
        <begin position="1211"/>
        <end position="1220"/>
    </location>
</feature>
<evidence type="ECO:0000256" key="13">
    <source>
        <dbReference type="ARBA" id="ARBA00022859"/>
    </source>
</evidence>
<feature type="region of interest" description="Disordered" evidence="26">
    <location>
        <begin position="643"/>
        <end position="738"/>
    </location>
</feature>
<keyword evidence="12" id="KW-0509">mRNA transport</keyword>
<evidence type="ECO:0000256" key="22">
    <source>
        <dbReference type="ARBA" id="ARBA00048940"/>
    </source>
</evidence>
<dbReference type="RefSeq" id="XP_038870957.1">
    <property type="nucleotide sequence ID" value="XM_039015029.1"/>
</dbReference>
<dbReference type="Gene3D" id="3.30.70.330">
    <property type="match status" value="1"/>
</dbReference>
<feature type="compositionally biased region" description="Basic and acidic residues" evidence="26">
    <location>
        <begin position="489"/>
        <end position="498"/>
    </location>
</feature>
<dbReference type="PANTHER" id="PTHR12436:SF3">
    <property type="entry name" value="GERMINAL-CENTER ASSOCIATED NUCLEAR PROTEIN"/>
    <property type="match status" value="1"/>
</dbReference>
<comment type="similarity">
    <text evidence="21">Belongs to the SAC3 family.</text>
</comment>
<dbReference type="PROSITE" id="PS50250">
    <property type="entry name" value="PCI"/>
    <property type="match status" value="1"/>
</dbReference>
<dbReference type="OrthoDB" id="21502at2759"/>
<feature type="compositionally biased region" description="Polar residues" evidence="26">
    <location>
        <begin position="128"/>
        <end position="138"/>
    </location>
</feature>
<keyword evidence="8" id="KW-0488">Methylation</keyword>
<evidence type="ECO:0000256" key="21">
    <source>
        <dbReference type="ARBA" id="ARBA00038443"/>
    </source>
</evidence>
<dbReference type="KEGG" id="snh:120064446"/>
<feature type="region of interest" description="Disordered" evidence="26">
    <location>
        <begin position="240"/>
        <end position="276"/>
    </location>
</feature>
<dbReference type="InterPro" id="IPR031910">
    <property type="entry name" value="GANP_CID_dom"/>
</dbReference>
<keyword evidence="7" id="KW-0158">Chromosome</keyword>
<organism evidence="28 30">
    <name type="scientific">Salvelinus namaycush</name>
    <name type="common">Lake trout</name>
    <name type="synonym">Salmo namaycush</name>
    <dbReference type="NCBI Taxonomy" id="8040"/>
    <lineage>
        <taxon>Eukaryota</taxon>
        <taxon>Metazoa</taxon>
        <taxon>Chordata</taxon>
        <taxon>Craniata</taxon>
        <taxon>Vertebrata</taxon>
        <taxon>Euteleostomi</taxon>
        <taxon>Actinopterygii</taxon>
        <taxon>Neopterygii</taxon>
        <taxon>Teleostei</taxon>
        <taxon>Protacanthopterygii</taxon>
        <taxon>Salmoniformes</taxon>
        <taxon>Salmonidae</taxon>
        <taxon>Salmoninae</taxon>
        <taxon>Salvelinus</taxon>
    </lineage>
</organism>
<keyword evidence="19" id="KW-0539">Nucleus</keyword>
<gene>
    <name evidence="29 30" type="primary">LOC120064446</name>
</gene>
<dbReference type="Gene3D" id="6.10.250.1340">
    <property type="match status" value="1"/>
</dbReference>
<dbReference type="GO" id="GO:0002376">
    <property type="term" value="P:immune system process"/>
    <property type="evidence" value="ECO:0007669"/>
    <property type="project" value="UniProtKB-KW"/>
</dbReference>
<keyword evidence="9" id="KW-0963">Cytoplasm</keyword>
<feature type="compositionally biased region" description="Polar residues" evidence="26">
    <location>
        <begin position="261"/>
        <end position="276"/>
    </location>
</feature>
<feature type="domain" description="PCI" evidence="27">
    <location>
        <begin position="920"/>
        <end position="1126"/>
    </location>
</feature>
<keyword evidence="28" id="KW-1185">Reference proteome</keyword>
<evidence type="ECO:0000256" key="15">
    <source>
        <dbReference type="ARBA" id="ARBA00022990"/>
    </source>
</evidence>
<dbReference type="GO" id="GO:0005737">
    <property type="term" value="C:cytoplasm"/>
    <property type="evidence" value="ECO:0007669"/>
    <property type="project" value="UniProtKB-SubCell"/>
</dbReference>
<feature type="compositionally biased region" description="Low complexity" evidence="26">
    <location>
        <begin position="336"/>
        <end position="350"/>
    </location>
</feature>
<keyword evidence="10" id="KW-0597">Phosphoprotein</keyword>
<keyword evidence="13" id="KW-0391">Immunity</keyword>
<dbReference type="Pfam" id="PF16766">
    <property type="entry name" value="CID_GANP"/>
    <property type="match status" value="1"/>
</dbReference>
<keyword evidence="15" id="KW-0007">Acetylation</keyword>
<dbReference type="GO" id="GO:0061733">
    <property type="term" value="F:protein-lysine-acetyltransferase activity"/>
    <property type="evidence" value="ECO:0007669"/>
    <property type="project" value="UniProtKB-EC"/>
</dbReference>
<dbReference type="GO" id="GO:0070390">
    <property type="term" value="C:transcription export complex 2"/>
    <property type="evidence" value="ECO:0007669"/>
    <property type="project" value="TreeGrafter"/>
</dbReference>
<name>A0A8U1F7N9_SALNM</name>